<dbReference type="GO" id="GO:0042256">
    <property type="term" value="P:cytosolic ribosome assembly"/>
    <property type="evidence" value="ECO:0007669"/>
    <property type="project" value="TreeGrafter"/>
</dbReference>
<feature type="compositionally biased region" description="Polar residues" evidence="2">
    <location>
        <begin position="152"/>
        <end position="161"/>
    </location>
</feature>
<feature type="compositionally biased region" description="Acidic residues" evidence="2">
    <location>
        <begin position="141"/>
        <end position="150"/>
    </location>
</feature>
<dbReference type="Gene3D" id="3.10.280.10">
    <property type="entry name" value="Mitochondrial glycoprotein"/>
    <property type="match status" value="1"/>
</dbReference>
<reference evidence="3 4" key="1">
    <citation type="submission" date="2013-11" db="EMBL/GenBank/DDBJ databases">
        <title>Genome sequencing of Stegodyphus mimosarum.</title>
        <authorList>
            <person name="Bechsgaard J."/>
        </authorList>
    </citation>
    <scope>NUCLEOTIDE SEQUENCE [LARGE SCALE GENOMIC DNA]</scope>
</reference>
<keyword evidence="4" id="KW-1185">Reference proteome</keyword>
<organism evidence="3 4">
    <name type="scientific">Stegodyphus mimosarum</name>
    <name type="common">African social velvet spider</name>
    <dbReference type="NCBI Taxonomy" id="407821"/>
    <lineage>
        <taxon>Eukaryota</taxon>
        <taxon>Metazoa</taxon>
        <taxon>Ecdysozoa</taxon>
        <taxon>Arthropoda</taxon>
        <taxon>Chelicerata</taxon>
        <taxon>Arachnida</taxon>
        <taxon>Araneae</taxon>
        <taxon>Araneomorphae</taxon>
        <taxon>Entelegynae</taxon>
        <taxon>Eresoidea</taxon>
        <taxon>Eresidae</taxon>
        <taxon>Stegodyphus</taxon>
    </lineage>
</organism>
<protein>
    <submittedName>
        <fullName evidence="3">Complement component 1 Q subcomponent-binding protein, mitochondrial</fullName>
    </submittedName>
</protein>
<comment type="similarity">
    <text evidence="1">Belongs to the MAM33 family.</text>
</comment>
<evidence type="ECO:0000256" key="1">
    <source>
        <dbReference type="ARBA" id="ARBA00005457"/>
    </source>
</evidence>
<dbReference type="PANTHER" id="PTHR10826:SF1">
    <property type="entry name" value="COMPLEMENT COMPONENT 1 Q SUBCOMPONENT-BINDING PROTEIN, MITOCHONDRIAL"/>
    <property type="match status" value="1"/>
</dbReference>
<evidence type="ECO:0000313" key="3">
    <source>
        <dbReference type="EMBL" id="KFM78219.1"/>
    </source>
</evidence>
<gene>
    <name evidence="3" type="ORF">X975_13010</name>
</gene>
<dbReference type="InterPro" id="IPR003428">
    <property type="entry name" value="MAM33"/>
</dbReference>
<dbReference type="SUPFAM" id="SSF54529">
    <property type="entry name" value="Mitochondrial glycoprotein MAM33-like"/>
    <property type="match status" value="1"/>
</dbReference>
<proteinExistence type="inferred from homology"/>
<evidence type="ECO:0000256" key="2">
    <source>
        <dbReference type="SAM" id="MobiDB-lite"/>
    </source>
</evidence>
<evidence type="ECO:0000313" key="4">
    <source>
        <dbReference type="Proteomes" id="UP000054359"/>
    </source>
</evidence>
<dbReference type="OMA" id="YEHTAYV"/>
<dbReference type="PANTHER" id="PTHR10826">
    <property type="entry name" value="COMPLEMENT COMPONENT 1"/>
    <property type="match status" value="1"/>
</dbReference>
<feature type="region of interest" description="Disordered" evidence="2">
    <location>
        <begin position="139"/>
        <end position="162"/>
    </location>
</feature>
<feature type="non-terminal residue" evidence="3">
    <location>
        <position position="275"/>
    </location>
</feature>
<sequence>MSFHAIRSVINFSKTLSSSKTIFSKSLSKSLFYAGGINTRTLTRSLFFLSRNRDSDLGRITSKITSWSNTCGCGCSLHTKGDQELAAFLADEIENENKARVSPDLPKLEGFEYSLSEADVTLTKKFGNEIITVKANVNDPFESEPDDVMDPNETQEPQEQRLQAKPQFTVEVKKGNKTLSFTCSYSEVDPNAEREAYNDSFEITDVALYEGDSTDSTYYVSGEVMDGYLYDLLMNYLEERGISNEFADKMIAFFTSYEHQLYIRFLQGMKSFVEK</sequence>
<dbReference type="AlphaFoldDB" id="A0A087ULI0"/>
<dbReference type="Pfam" id="PF02330">
    <property type="entry name" value="MAM33"/>
    <property type="match status" value="1"/>
</dbReference>
<name>A0A087ULI0_STEMI</name>
<dbReference type="GO" id="GO:0005759">
    <property type="term" value="C:mitochondrial matrix"/>
    <property type="evidence" value="ECO:0007669"/>
    <property type="project" value="InterPro"/>
</dbReference>
<dbReference type="InterPro" id="IPR036561">
    <property type="entry name" value="MAM33_sf"/>
</dbReference>
<accession>A0A087ULI0</accession>
<dbReference type="STRING" id="407821.A0A087ULI0"/>
<dbReference type="EMBL" id="KK120402">
    <property type="protein sequence ID" value="KFM78219.1"/>
    <property type="molecule type" value="Genomic_DNA"/>
</dbReference>
<dbReference type="Proteomes" id="UP000054359">
    <property type="component" value="Unassembled WGS sequence"/>
</dbReference>
<dbReference type="OrthoDB" id="278212at2759"/>